<protein>
    <submittedName>
        <fullName evidence="4">Spore germination protein</fullName>
    </submittedName>
</protein>
<keyword evidence="3" id="KW-0812">Transmembrane</keyword>
<organism evidence="4 5">
    <name type="scientific">Chungangia koreensis</name>
    <dbReference type="NCBI Taxonomy" id="752657"/>
    <lineage>
        <taxon>Bacteria</taxon>
        <taxon>Bacillati</taxon>
        <taxon>Bacillota</taxon>
        <taxon>Bacilli</taxon>
        <taxon>Lactobacillales</taxon>
        <taxon>Chungangia</taxon>
    </lineage>
</organism>
<dbReference type="PIRSF" id="PIRSF005690">
    <property type="entry name" value="GerBA"/>
    <property type="match status" value="1"/>
</dbReference>
<feature type="transmembrane region" description="Helical" evidence="3">
    <location>
        <begin position="269"/>
        <end position="291"/>
    </location>
</feature>
<evidence type="ECO:0000313" key="5">
    <source>
        <dbReference type="Proteomes" id="UP001595817"/>
    </source>
</evidence>
<dbReference type="InterPro" id="IPR004995">
    <property type="entry name" value="Spore_Ger"/>
</dbReference>
<dbReference type="InterPro" id="IPR050768">
    <property type="entry name" value="UPF0353/GerABKA_families"/>
</dbReference>
<reference evidence="5" key="1">
    <citation type="journal article" date="2019" name="Int. J. Syst. Evol. Microbiol.">
        <title>The Global Catalogue of Microorganisms (GCM) 10K type strain sequencing project: providing services to taxonomists for standard genome sequencing and annotation.</title>
        <authorList>
            <consortium name="The Broad Institute Genomics Platform"/>
            <consortium name="The Broad Institute Genome Sequencing Center for Infectious Disease"/>
            <person name="Wu L."/>
            <person name="Ma J."/>
        </authorList>
    </citation>
    <scope>NUCLEOTIDE SEQUENCE [LARGE SCALE GENOMIC DNA]</scope>
    <source>
        <strain evidence="5">CCUG 59778</strain>
    </source>
</reference>
<evidence type="ECO:0000256" key="1">
    <source>
        <dbReference type="ARBA" id="ARBA00005278"/>
    </source>
</evidence>
<proteinExistence type="inferred from homology"/>
<dbReference type="Pfam" id="PF03323">
    <property type="entry name" value="GerA"/>
    <property type="match status" value="1"/>
</dbReference>
<name>A0ABV8X2N5_9LACT</name>
<comment type="similarity">
    <text evidence="1">Belongs to the GerABKA family.</text>
</comment>
<dbReference type="Proteomes" id="UP001595817">
    <property type="component" value="Unassembled WGS sequence"/>
</dbReference>
<dbReference type="RefSeq" id="WP_378153435.1">
    <property type="nucleotide sequence ID" value="NZ_JBHSEC010000007.1"/>
</dbReference>
<dbReference type="PANTHER" id="PTHR22550">
    <property type="entry name" value="SPORE GERMINATION PROTEIN"/>
    <property type="match status" value="1"/>
</dbReference>
<feature type="transmembrane region" description="Helical" evidence="3">
    <location>
        <begin position="362"/>
        <end position="382"/>
    </location>
</feature>
<feature type="transmembrane region" description="Helical" evidence="3">
    <location>
        <begin position="394"/>
        <end position="419"/>
    </location>
</feature>
<dbReference type="PANTHER" id="PTHR22550:SF5">
    <property type="entry name" value="LEUCINE ZIPPER PROTEIN 4"/>
    <property type="match status" value="1"/>
</dbReference>
<keyword evidence="2 3" id="KW-0472">Membrane</keyword>
<accession>A0ABV8X2N5</accession>
<keyword evidence="5" id="KW-1185">Reference proteome</keyword>
<gene>
    <name evidence="4" type="ORF">ACFOZY_06245</name>
</gene>
<keyword evidence="3" id="KW-1133">Transmembrane helix</keyword>
<evidence type="ECO:0000256" key="3">
    <source>
        <dbReference type="SAM" id="Phobius"/>
    </source>
</evidence>
<dbReference type="EMBL" id="JBHSEC010000007">
    <property type="protein sequence ID" value="MFC4410036.1"/>
    <property type="molecule type" value="Genomic_DNA"/>
</dbReference>
<comment type="caution">
    <text evidence="4">The sequence shown here is derived from an EMBL/GenBank/DDBJ whole genome shotgun (WGS) entry which is preliminary data.</text>
</comment>
<evidence type="ECO:0000256" key="2">
    <source>
        <dbReference type="ARBA" id="ARBA00023136"/>
    </source>
</evidence>
<sequence length="441" mass="49693">MSKEIISWVKEQFKDSKDFTQKTLEIDHKLALMFYVVTQVDSEAIQKSIIKPFFEMPTEQHFKAYIQSLIQTKTVPSKEQLIVALTSGNVLTVIGNELFLLELPKVHNADVQDNKLESTIHGSQLGLSENLSTNINVLRHNYHNASLMVEHLSAGMLNHMKLAIIYDKEKVNEEVLKRMKEKISKNDKQLIQTSDQLLNFMNNSKFALFPLLLLTERTDRIIYNIAGGKVAIVMDGTPHAIIGPTVFFDFMTSMEDNYHSFWIVQFVKLLRYLGLLTCILLPGLYVGTTSYSPEVFRTELALTIAGSRTGVPYPSFVEVLLMLFFMELLLEASIRLPKAVSATATTVGGLVLGTAATEAALASNIMIILVSAVAISTFVIPMNEMSFAMRIVRLVLLLFASLFGLEGLMLSFLGLILYMTNLNSFGEPYLRFYNYRKRKES</sequence>
<evidence type="ECO:0000313" key="4">
    <source>
        <dbReference type="EMBL" id="MFC4410036.1"/>
    </source>
</evidence>